<feature type="compositionally biased region" description="Basic and acidic residues" evidence="1">
    <location>
        <begin position="47"/>
        <end position="60"/>
    </location>
</feature>
<reference evidence="2" key="1">
    <citation type="journal article" date="2021" name="G3 (Bethesda)">
        <title>Genomic diversity, chromosomal rearrangements, and interspecies hybridization in the ogataea polymorpha species complex.</title>
        <authorList>
            <person name="Hanson S.J."/>
            <person name="Cinneide E.O."/>
            <person name="Salzberg L.I."/>
            <person name="Wolfe K.H."/>
            <person name="McGowan J."/>
            <person name="Fitzpatrick D.A."/>
            <person name="Matlin K."/>
        </authorList>
    </citation>
    <scope>NUCLEOTIDE SEQUENCE</scope>
    <source>
        <strain evidence="2">83-405-1</strain>
    </source>
</reference>
<evidence type="ECO:0000313" key="2">
    <source>
        <dbReference type="EMBL" id="KAG7726108.1"/>
    </source>
</evidence>
<sequence length="247" mass="28434">MSLEEAFREVCRVEREENGETEEVARVEADRLCRGCVAQRVFGQDREGPAVDGDVLRRTEQDEEEKGVGEGVEVFLHVAHEGVDHRSQEQQRESRDRLDRDDPGASSAEPFQVARVDNGRPQQFQRVRVRRQREEADLGVAQLRRFEQKRHRPERQPYGHALDQVQQHQEEEPRPILARQVLLCGAELLSRVLERRQPVGRRCVRVPMDARGGRVGIVVPLQRVGKDGQNVGRLTHERKNIQTVLNK</sequence>
<dbReference type="EMBL" id="JAHLUH010000010">
    <property type="protein sequence ID" value="KAG7726108.1"/>
    <property type="molecule type" value="Genomic_DNA"/>
</dbReference>
<proteinExistence type="predicted"/>
<dbReference type="Proteomes" id="UP000738402">
    <property type="component" value="Unassembled WGS sequence"/>
</dbReference>
<feature type="compositionally biased region" description="Basic and acidic residues" evidence="1">
    <location>
        <begin position="78"/>
        <end position="103"/>
    </location>
</feature>
<gene>
    <name evidence="2" type="ORF">KL933_003550</name>
</gene>
<evidence type="ECO:0000313" key="3">
    <source>
        <dbReference type="Proteomes" id="UP000738402"/>
    </source>
</evidence>
<name>A0AAN6D3I0_9ASCO</name>
<dbReference type="AlphaFoldDB" id="A0AAN6D3I0"/>
<organism evidence="2 3">
    <name type="scientific">Ogataea haglerorum</name>
    <dbReference type="NCBI Taxonomy" id="1937702"/>
    <lineage>
        <taxon>Eukaryota</taxon>
        <taxon>Fungi</taxon>
        <taxon>Dikarya</taxon>
        <taxon>Ascomycota</taxon>
        <taxon>Saccharomycotina</taxon>
        <taxon>Pichiomycetes</taxon>
        <taxon>Pichiales</taxon>
        <taxon>Pichiaceae</taxon>
        <taxon>Ogataea</taxon>
    </lineage>
</organism>
<protein>
    <submittedName>
        <fullName evidence="2">Uncharacterized protein</fullName>
    </submittedName>
</protein>
<feature type="region of interest" description="Disordered" evidence="1">
    <location>
        <begin position="47"/>
        <end position="130"/>
    </location>
</feature>
<comment type="caution">
    <text evidence="2">The sequence shown here is derived from an EMBL/GenBank/DDBJ whole genome shotgun (WGS) entry which is preliminary data.</text>
</comment>
<accession>A0AAN6D3I0</accession>
<evidence type="ECO:0000256" key="1">
    <source>
        <dbReference type="SAM" id="MobiDB-lite"/>
    </source>
</evidence>